<sequence>MALPRRDLCRNQEKICVYLRTLRCPGLATEISQNNSTLRRRTRSTSFEIKDIELGDHSMGLGALFMAGTLPQNLQVLDWMAVSGVDQTIDGKGWLYFVGRTYDWENQHEWKRLVFIGRFRIPDNPSEATVKALLRRKRSKLPVDLLEQFLAGRDLPLAYYKVRHLYR</sequence>
<protein>
    <submittedName>
        <fullName evidence="1">Uncharacterized protein</fullName>
    </submittedName>
</protein>
<name>A0A6A6R707_9PEZI</name>
<dbReference type="EMBL" id="MU004183">
    <property type="protein sequence ID" value="KAF2500256.1"/>
    <property type="molecule type" value="Genomic_DNA"/>
</dbReference>
<proteinExistence type="predicted"/>
<evidence type="ECO:0000313" key="1">
    <source>
        <dbReference type="EMBL" id="KAF2500256.1"/>
    </source>
</evidence>
<evidence type="ECO:0000313" key="2">
    <source>
        <dbReference type="Proteomes" id="UP000799750"/>
    </source>
</evidence>
<dbReference type="AlphaFoldDB" id="A0A6A6R707"/>
<gene>
    <name evidence="1" type="ORF">BU16DRAFT_523063</name>
</gene>
<reference evidence="1" key="1">
    <citation type="journal article" date="2020" name="Stud. Mycol.">
        <title>101 Dothideomycetes genomes: a test case for predicting lifestyles and emergence of pathogens.</title>
        <authorList>
            <person name="Haridas S."/>
            <person name="Albert R."/>
            <person name="Binder M."/>
            <person name="Bloem J."/>
            <person name="Labutti K."/>
            <person name="Salamov A."/>
            <person name="Andreopoulos B."/>
            <person name="Baker S."/>
            <person name="Barry K."/>
            <person name="Bills G."/>
            <person name="Bluhm B."/>
            <person name="Cannon C."/>
            <person name="Castanera R."/>
            <person name="Culley D."/>
            <person name="Daum C."/>
            <person name="Ezra D."/>
            <person name="Gonzalez J."/>
            <person name="Henrissat B."/>
            <person name="Kuo A."/>
            <person name="Liang C."/>
            <person name="Lipzen A."/>
            <person name="Lutzoni F."/>
            <person name="Magnuson J."/>
            <person name="Mondo S."/>
            <person name="Nolan M."/>
            <person name="Ohm R."/>
            <person name="Pangilinan J."/>
            <person name="Park H.-J."/>
            <person name="Ramirez L."/>
            <person name="Alfaro M."/>
            <person name="Sun H."/>
            <person name="Tritt A."/>
            <person name="Yoshinaga Y."/>
            <person name="Zwiers L.-H."/>
            <person name="Turgeon B."/>
            <person name="Goodwin S."/>
            <person name="Spatafora J."/>
            <person name="Crous P."/>
            <person name="Grigoriev I."/>
        </authorList>
    </citation>
    <scope>NUCLEOTIDE SEQUENCE</scope>
    <source>
        <strain evidence="1">CBS 269.34</strain>
    </source>
</reference>
<keyword evidence="2" id="KW-1185">Reference proteome</keyword>
<organism evidence="1 2">
    <name type="scientific">Lophium mytilinum</name>
    <dbReference type="NCBI Taxonomy" id="390894"/>
    <lineage>
        <taxon>Eukaryota</taxon>
        <taxon>Fungi</taxon>
        <taxon>Dikarya</taxon>
        <taxon>Ascomycota</taxon>
        <taxon>Pezizomycotina</taxon>
        <taxon>Dothideomycetes</taxon>
        <taxon>Pleosporomycetidae</taxon>
        <taxon>Mytilinidiales</taxon>
        <taxon>Mytilinidiaceae</taxon>
        <taxon>Lophium</taxon>
    </lineage>
</organism>
<accession>A0A6A6R707</accession>
<dbReference type="Proteomes" id="UP000799750">
    <property type="component" value="Unassembled WGS sequence"/>
</dbReference>